<proteinExistence type="inferred from homology"/>
<dbReference type="SUPFAM" id="SSF52499">
    <property type="entry name" value="Isochorismatase-like hydrolases"/>
    <property type="match status" value="1"/>
</dbReference>
<dbReference type="InterPro" id="IPR000868">
    <property type="entry name" value="Isochorismatase-like_dom"/>
</dbReference>
<name>A0AA88VBM8_9ASTE</name>
<evidence type="ECO:0000256" key="1">
    <source>
        <dbReference type="ARBA" id="ARBA00006336"/>
    </source>
</evidence>
<comment type="similarity">
    <text evidence="1">Belongs to the isochorismatase family.</text>
</comment>
<dbReference type="Proteomes" id="UP001188597">
    <property type="component" value="Unassembled WGS sequence"/>
</dbReference>
<organism evidence="3 4">
    <name type="scientific">Escallonia herrerae</name>
    <dbReference type="NCBI Taxonomy" id="1293975"/>
    <lineage>
        <taxon>Eukaryota</taxon>
        <taxon>Viridiplantae</taxon>
        <taxon>Streptophyta</taxon>
        <taxon>Embryophyta</taxon>
        <taxon>Tracheophyta</taxon>
        <taxon>Spermatophyta</taxon>
        <taxon>Magnoliopsida</taxon>
        <taxon>eudicotyledons</taxon>
        <taxon>Gunneridae</taxon>
        <taxon>Pentapetalae</taxon>
        <taxon>asterids</taxon>
        <taxon>campanulids</taxon>
        <taxon>Escalloniales</taxon>
        <taxon>Escalloniaceae</taxon>
        <taxon>Escallonia</taxon>
    </lineage>
</organism>
<evidence type="ECO:0000313" key="3">
    <source>
        <dbReference type="EMBL" id="KAK3005545.1"/>
    </source>
</evidence>
<accession>A0AA88VBM8</accession>
<feature type="domain" description="Isochorismatase-like" evidence="2">
    <location>
        <begin position="41"/>
        <end position="143"/>
    </location>
</feature>
<dbReference type="AlphaFoldDB" id="A0AA88VBM8"/>
<dbReference type="Gene3D" id="3.40.50.850">
    <property type="entry name" value="Isochorismatase-like"/>
    <property type="match status" value="1"/>
</dbReference>
<dbReference type="Pfam" id="PF00857">
    <property type="entry name" value="Isochorismatase"/>
    <property type="match status" value="1"/>
</dbReference>
<reference evidence="3" key="1">
    <citation type="submission" date="2022-12" db="EMBL/GenBank/DDBJ databases">
        <title>Draft genome assemblies for two species of Escallonia (Escalloniales).</title>
        <authorList>
            <person name="Chanderbali A."/>
            <person name="Dervinis C."/>
            <person name="Anghel I."/>
            <person name="Soltis D."/>
            <person name="Soltis P."/>
            <person name="Zapata F."/>
        </authorList>
    </citation>
    <scope>NUCLEOTIDE SEQUENCE</scope>
    <source>
        <strain evidence="3">UCBG64.0493</strain>
        <tissue evidence="3">Leaf</tissue>
    </source>
</reference>
<dbReference type="InterPro" id="IPR036380">
    <property type="entry name" value="Isochorismatase-like_sf"/>
</dbReference>
<dbReference type="EMBL" id="JAVXUP010002116">
    <property type="protein sequence ID" value="KAK3005545.1"/>
    <property type="molecule type" value="Genomic_DNA"/>
</dbReference>
<keyword evidence="4" id="KW-1185">Reference proteome</keyword>
<dbReference type="PANTHER" id="PTHR47044">
    <property type="entry name" value="OS02G0276400 PROTEIN"/>
    <property type="match status" value="1"/>
</dbReference>
<protein>
    <recommendedName>
        <fullName evidence="2">Isochorismatase-like domain-containing protein</fullName>
    </recommendedName>
</protein>
<comment type="caution">
    <text evidence="3">The sequence shown here is derived from an EMBL/GenBank/DDBJ whole genome shotgun (WGS) entry which is preliminary data.</text>
</comment>
<evidence type="ECO:0000259" key="2">
    <source>
        <dbReference type="Pfam" id="PF00857"/>
    </source>
</evidence>
<gene>
    <name evidence="3" type="ORF">RJ639_015970</name>
</gene>
<sequence>MATDYSWNKSAFLVIDMQEEMLNYFKGTCTLMGNQNQSLETRGGVGTELVDGLVIKKEDYKLVKTRFSAFFATNLHLFLQGAGVNRVIVTGVQTPNCIRQTVFDAVELDYESVSVIVDVTAAATPEIYAANVVDMRNVGVATPTLQQWCGSDG</sequence>
<evidence type="ECO:0000313" key="4">
    <source>
        <dbReference type="Proteomes" id="UP001188597"/>
    </source>
</evidence>
<dbReference type="CDD" id="cd00431">
    <property type="entry name" value="cysteine_hydrolases"/>
    <property type="match status" value="1"/>
</dbReference>